<dbReference type="EMBL" id="AP018786">
    <property type="protein sequence ID" value="BBF23234.1"/>
    <property type="molecule type" value="Genomic_DNA"/>
</dbReference>
<proteinExistence type="inferred from homology"/>
<accession>A0A2Z6IA42</accession>
<name>A0A2Z6IA42_9BURK</name>
<dbReference type="NCBIfam" id="TIGR00074">
    <property type="entry name" value="hypC_hupF"/>
    <property type="match status" value="1"/>
</dbReference>
<dbReference type="SUPFAM" id="SSF159127">
    <property type="entry name" value="HupF/HypC-like"/>
    <property type="match status" value="1"/>
</dbReference>
<dbReference type="GO" id="GO:0005506">
    <property type="term" value="F:iron ion binding"/>
    <property type="evidence" value="ECO:0007669"/>
    <property type="project" value="TreeGrafter"/>
</dbReference>
<organism evidence="2 3">
    <name type="scientific">Sutterella megalosphaeroides</name>
    <dbReference type="NCBI Taxonomy" id="2494234"/>
    <lineage>
        <taxon>Bacteria</taxon>
        <taxon>Pseudomonadati</taxon>
        <taxon>Pseudomonadota</taxon>
        <taxon>Betaproteobacteria</taxon>
        <taxon>Burkholderiales</taxon>
        <taxon>Sutterellaceae</taxon>
        <taxon>Sutterella</taxon>
    </lineage>
</organism>
<dbReference type="KEGG" id="sutt:SUTMEG_11250"/>
<dbReference type="GO" id="GO:1902670">
    <property type="term" value="F:carbon dioxide binding"/>
    <property type="evidence" value="ECO:0007669"/>
    <property type="project" value="TreeGrafter"/>
</dbReference>
<comment type="similarity">
    <text evidence="1">Belongs to the HupF/HypC family.</text>
</comment>
<dbReference type="OrthoDB" id="9806017at2"/>
<dbReference type="AlphaFoldDB" id="A0A2Z6IA42"/>
<dbReference type="GO" id="GO:0051604">
    <property type="term" value="P:protein maturation"/>
    <property type="evidence" value="ECO:0007669"/>
    <property type="project" value="TreeGrafter"/>
</dbReference>
<evidence type="ECO:0000313" key="3">
    <source>
        <dbReference type="Proteomes" id="UP000271003"/>
    </source>
</evidence>
<evidence type="ECO:0000256" key="1">
    <source>
        <dbReference type="ARBA" id="ARBA00006018"/>
    </source>
</evidence>
<dbReference type="Gene3D" id="2.30.30.140">
    <property type="match status" value="1"/>
</dbReference>
<keyword evidence="3" id="KW-1185">Reference proteome</keyword>
<dbReference type="RefSeq" id="WP_120176861.1">
    <property type="nucleotide sequence ID" value="NZ_AP018786.1"/>
</dbReference>
<reference evidence="2 3" key="1">
    <citation type="journal article" date="2018" name="Int. J. Syst. Evol. Microbiol.">
        <title>Mesosutterella multiformis gen. nov., sp. nov., a member of the family Sutterellaceae and Sutterella megalosphaeroides sp. nov., isolated from human faeces.</title>
        <authorList>
            <person name="Sakamoto M."/>
            <person name="Ikeyama N."/>
            <person name="Kunihiro T."/>
            <person name="Iino T."/>
            <person name="Yuki M."/>
            <person name="Ohkuma M."/>
        </authorList>
    </citation>
    <scope>NUCLEOTIDE SEQUENCE [LARGE SCALE GENOMIC DNA]</scope>
    <source>
        <strain evidence="2 3">6FBBBH3</strain>
    </source>
</reference>
<dbReference type="Proteomes" id="UP000271003">
    <property type="component" value="Chromosome"/>
</dbReference>
<dbReference type="InterPro" id="IPR001109">
    <property type="entry name" value="Hydrogenase_HupF/HypC"/>
</dbReference>
<dbReference type="PANTHER" id="PTHR35177:SF2">
    <property type="entry name" value="HYDROGENASE MATURATION FACTOR HYBG"/>
    <property type="match status" value="1"/>
</dbReference>
<evidence type="ECO:0000313" key="2">
    <source>
        <dbReference type="EMBL" id="BBF23234.1"/>
    </source>
</evidence>
<sequence length="109" mass="11969">MCVGIPMTVREVYEDGTCLCERDARTERVEIGLAGDVKPGDLLMVFRGTALRHMTEEEVREVNDALSALADVMAGDATEETIRAGFPDLVDREPELPEHLKALVGKRAV</sequence>
<protein>
    <submittedName>
        <fullName evidence="2">Hydrogenase accessory protein</fullName>
    </submittedName>
</protein>
<dbReference type="PANTHER" id="PTHR35177">
    <property type="entry name" value="HYDROGENASE MATURATION FACTOR HYBG"/>
    <property type="match status" value="1"/>
</dbReference>
<dbReference type="Pfam" id="PF01455">
    <property type="entry name" value="HupF_HypC"/>
    <property type="match status" value="1"/>
</dbReference>
<gene>
    <name evidence="2" type="ORF">SUTMEG_11250</name>
</gene>